<sequence>MTTLPWMKVYVGDEAALTGHLSAEEFGAYERLRRYYWQHGSPPDDEARLQRITGVEPARWPAVCSAITSLFDAGWRLERVDQERTEAADKRERKVASGKLGALKRWTQNGKPNGTTNGIPNGSANGITMPSANGISNSHQHQTTNSAYDKEVLTHAHPHAREAIPAVKTKDEAGQWLLAHDVFPGDLDDLARKMVDGDLVWSDVERSAA</sequence>
<protein>
    <submittedName>
        <fullName evidence="1">YdaU family protein</fullName>
    </submittedName>
</protein>
<dbReference type="Proteomes" id="UP001480082">
    <property type="component" value="Unassembled WGS sequence"/>
</dbReference>
<reference evidence="1 2" key="1">
    <citation type="journal article" date="2024" name="Proc. Natl. Acad. Sci. U.S.A.">
        <title>The evolutionary genomics of adaptation to stress in wild rhizobium bacteria.</title>
        <authorList>
            <person name="Kehlet-Delgado H."/>
            <person name="Montoya A.P."/>
            <person name="Jensen K.T."/>
            <person name="Wendlandt C.E."/>
            <person name="Dexheimer C."/>
            <person name="Roberts M."/>
            <person name="Torres Martinez L."/>
            <person name="Friesen M.L."/>
            <person name="Griffitts J.S."/>
            <person name="Porter S.S."/>
        </authorList>
    </citation>
    <scope>NUCLEOTIDE SEQUENCE [LARGE SCALE GENOMIC DNA]</scope>
    <source>
        <strain evidence="1 2">M0468</strain>
    </source>
</reference>
<name>A0ACC6SU19_9HYPH</name>
<gene>
    <name evidence="1" type="ORF">NKI81_04230</name>
</gene>
<dbReference type="EMBL" id="JAMYRI010000002">
    <property type="protein sequence ID" value="MER9283170.1"/>
    <property type="molecule type" value="Genomic_DNA"/>
</dbReference>
<accession>A0ACC6SU19</accession>
<organism evidence="1 2">
    <name type="scientific">Mesorhizobium australicum</name>
    <dbReference type="NCBI Taxonomy" id="536018"/>
    <lineage>
        <taxon>Bacteria</taxon>
        <taxon>Pseudomonadati</taxon>
        <taxon>Pseudomonadota</taxon>
        <taxon>Alphaproteobacteria</taxon>
        <taxon>Hyphomicrobiales</taxon>
        <taxon>Phyllobacteriaceae</taxon>
        <taxon>Mesorhizobium</taxon>
    </lineage>
</organism>
<keyword evidence="2" id="KW-1185">Reference proteome</keyword>
<comment type="caution">
    <text evidence="1">The sequence shown here is derived from an EMBL/GenBank/DDBJ whole genome shotgun (WGS) entry which is preliminary data.</text>
</comment>
<evidence type="ECO:0000313" key="2">
    <source>
        <dbReference type="Proteomes" id="UP001480082"/>
    </source>
</evidence>
<proteinExistence type="predicted"/>
<evidence type="ECO:0000313" key="1">
    <source>
        <dbReference type="EMBL" id="MER9283170.1"/>
    </source>
</evidence>